<dbReference type="EMBL" id="BKCJ010002372">
    <property type="protein sequence ID" value="GEU48107.1"/>
    <property type="molecule type" value="Genomic_DNA"/>
</dbReference>
<dbReference type="InterPro" id="IPR057670">
    <property type="entry name" value="SH3_retrovirus"/>
</dbReference>
<gene>
    <name evidence="4" type="ORF">Tci_020085</name>
</gene>
<dbReference type="AlphaFoldDB" id="A0A6L2KHA1"/>
<feature type="domain" description="Reverse transcriptase Ty1/copia-type" evidence="2">
    <location>
        <begin position="2"/>
        <end position="66"/>
    </location>
</feature>
<dbReference type="PANTHER" id="PTHR11439">
    <property type="entry name" value="GAG-POL-RELATED RETROTRANSPOSON"/>
    <property type="match status" value="1"/>
</dbReference>
<feature type="domain" description="Retroviral polymerase SH3-like" evidence="3">
    <location>
        <begin position="521"/>
        <end position="577"/>
    </location>
</feature>
<reference evidence="4" key="1">
    <citation type="journal article" date="2019" name="Sci. Rep.">
        <title>Draft genome of Tanacetum cinerariifolium, the natural source of mosquito coil.</title>
        <authorList>
            <person name="Yamashiro T."/>
            <person name="Shiraishi A."/>
            <person name="Satake H."/>
            <person name="Nakayama K."/>
        </authorList>
    </citation>
    <scope>NUCLEOTIDE SEQUENCE</scope>
</reference>
<organism evidence="4">
    <name type="scientific">Tanacetum cinerariifolium</name>
    <name type="common">Dalmatian daisy</name>
    <name type="synonym">Chrysanthemum cinerariifolium</name>
    <dbReference type="NCBI Taxonomy" id="118510"/>
    <lineage>
        <taxon>Eukaryota</taxon>
        <taxon>Viridiplantae</taxon>
        <taxon>Streptophyta</taxon>
        <taxon>Embryophyta</taxon>
        <taxon>Tracheophyta</taxon>
        <taxon>Spermatophyta</taxon>
        <taxon>Magnoliopsida</taxon>
        <taxon>eudicotyledons</taxon>
        <taxon>Gunneridae</taxon>
        <taxon>Pentapetalae</taxon>
        <taxon>asterids</taxon>
        <taxon>campanulids</taxon>
        <taxon>Asterales</taxon>
        <taxon>Asteraceae</taxon>
        <taxon>Asteroideae</taxon>
        <taxon>Anthemideae</taxon>
        <taxon>Anthemidinae</taxon>
        <taxon>Tanacetum</taxon>
    </lineage>
</organism>
<dbReference type="InterPro" id="IPR013103">
    <property type="entry name" value="RVT_2"/>
</dbReference>
<dbReference type="Pfam" id="PF07727">
    <property type="entry name" value="RVT_2"/>
    <property type="match status" value="2"/>
</dbReference>
<feature type="domain" description="Reverse transcriptase Ty1/copia-type" evidence="2">
    <location>
        <begin position="719"/>
        <end position="806"/>
    </location>
</feature>
<feature type="region of interest" description="Disordered" evidence="1">
    <location>
        <begin position="990"/>
        <end position="1031"/>
    </location>
</feature>
<evidence type="ECO:0000259" key="2">
    <source>
        <dbReference type="Pfam" id="PF07727"/>
    </source>
</evidence>
<evidence type="ECO:0000256" key="1">
    <source>
        <dbReference type="SAM" id="MobiDB-lite"/>
    </source>
</evidence>
<feature type="compositionally biased region" description="Basic and acidic residues" evidence="1">
    <location>
        <begin position="1003"/>
        <end position="1019"/>
    </location>
</feature>
<dbReference type="PANTHER" id="PTHR11439:SF509">
    <property type="entry name" value="RNA-DIRECTED DNA POLYMERASE"/>
    <property type="match status" value="1"/>
</dbReference>
<evidence type="ECO:0000313" key="4">
    <source>
        <dbReference type="EMBL" id="GEU48107.1"/>
    </source>
</evidence>
<sequence>MVRNKARLVAQGYTLKEGMDYDEVFAPVVRIEAIRLFLAYASFKDFVVNQMDVKSAFLYSKIEEETASTPMETSKPLLKDENAKDVDVHLYRSMIGSLMYLTSSRPDIMFAVCACARFQVTPKVSHLHDVKRIFRYLKDRKSTKRGCQFLGSRLISWQCKKQTVVADFTTEAEYVDASNCCGQAINLISIQSRFSVMSLEQRQAQNNDKGFIDSGCSRHVLLLLKGSNTEPFVLSKPSDLDATKFSYCCFIMVFCIFLDSLLPLNMVIIASHKVYEAEIKGQSSSSLNSQNVAFVSSDNTSSTNEAVNTVHSVFAASSQGQASTSTYADDVMFSFFSNQSNSSQLDNEDLEQMDTDDLVTLLENAGYQEVKGTKMETIQEGLYQWRLLLIPWLLLMGWVMIRAIKIKKDLQTLPKWPFYLQVYPVQLLRNFVPTAVIKNSGKVPVNAAKQSSLRVAASASIARYVNTAANRPTVNECLVLSPDFKLPNENQVLLKVPRQNKRKAAQSLLTPNLDFMKPFGCPVTILNTLDHIGKFDRKADKGFLVGYFVNSKAFRVFNSRTRRVEENLHIKFQENKPNVAGRDDKDAGDVLDKGDQCVRKGSGIDDQEKTDSGTQNVGTTEPSINTASTNVNTEVGAEVDINNLELSTVVSHILTTRVDKDHPKERIIRDLNLATQTRRILSFSKENAIVSCINKQRRTNHKDYQNCLFACFLSQQESKKDRDDILLVQVYVDNIIFGSAKKSLCGEFKQIMHKRFQMSSMRELTFFLGLQVKQKDDGIFISQDKYVADILKKFDFTTVKTTSTLMEPNKTLIKDAKAEDVDVHLYRLMIGSLMYLTASKPGIMFTVYACARFQVTPKTSHLHVVKRIFRYLKVFDSKTKHIEIRHHFIRDSYEKKLIQVIKIHIDHNVADLLTKAFNVKTVNDDVLIQALVDGKKVVVNEASIRRDLRLDDAAGTACLPNAAIFEEWGIFFNPSLTKKVFANTKRVGTGFSEKKHKPRRKQRMETKVSQDELPTEDHIPTPSHDPLPSGEDRLQLNELMEICTKLSDKEDAFKPGRIAEIDVDEDLSLINETTQDQGRINDQDLFRLHYLNGDEVFVDVTTGENLEQDLITLMDIKAAKPKAKGVTIQEPSEFKPTSLSQPPQAKDKGKGIMVEPGKPLKKKDQITLDKEVVRKLEDEIKAKMDEEERVAREKNEANIAVIEE</sequence>
<feature type="compositionally biased region" description="Polar residues" evidence="1">
    <location>
        <begin position="612"/>
        <end position="631"/>
    </location>
</feature>
<evidence type="ECO:0000259" key="3">
    <source>
        <dbReference type="Pfam" id="PF25597"/>
    </source>
</evidence>
<accession>A0A6L2KHA1</accession>
<feature type="compositionally biased region" description="Basic and acidic residues" evidence="1">
    <location>
        <begin position="581"/>
        <end position="611"/>
    </location>
</feature>
<dbReference type="CDD" id="cd09272">
    <property type="entry name" value="RNase_HI_RT_Ty1"/>
    <property type="match status" value="1"/>
</dbReference>
<proteinExistence type="predicted"/>
<name>A0A6L2KHA1_TANCI</name>
<protein>
    <submittedName>
        <fullName evidence="4">Uncharacterized mitochondrial protein AtMg00810-like</fullName>
    </submittedName>
</protein>
<dbReference type="Pfam" id="PF25597">
    <property type="entry name" value="SH3_retrovirus"/>
    <property type="match status" value="1"/>
</dbReference>
<feature type="region of interest" description="Disordered" evidence="1">
    <location>
        <begin position="575"/>
        <end position="631"/>
    </location>
</feature>
<feature type="region of interest" description="Disordered" evidence="1">
    <location>
        <begin position="1127"/>
        <end position="1160"/>
    </location>
</feature>
<comment type="caution">
    <text evidence="4">The sequence shown here is derived from an EMBL/GenBank/DDBJ whole genome shotgun (WGS) entry which is preliminary data.</text>
</comment>